<dbReference type="AlphaFoldDB" id="A0A1A8A5G0"/>
<keyword evidence="2" id="KW-0675">Receptor</keyword>
<feature type="non-terminal residue" evidence="2">
    <location>
        <position position="81"/>
    </location>
</feature>
<feature type="chain" id="PRO_5008365355" evidence="1">
    <location>
        <begin position="18"/>
        <end position="81"/>
    </location>
</feature>
<reference evidence="2" key="2">
    <citation type="submission" date="2016-06" db="EMBL/GenBank/DDBJ databases">
        <title>The genome of a short-lived fish provides insights into sex chromosome evolution and the genetic control of aging.</title>
        <authorList>
            <person name="Reichwald K."/>
            <person name="Felder M."/>
            <person name="Petzold A."/>
            <person name="Koch P."/>
            <person name="Groth M."/>
            <person name="Platzer M."/>
        </authorList>
    </citation>
    <scope>NUCLEOTIDE SEQUENCE</scope>
    <source>
        <tissue evidence="2">Brain</tissue>
    </source>
</reference>
<reference evidence="2" key="1">
    <citation type="submission" date="2016-05" db="EMBL/GenBank/DDBJ databases">
        <authorList>
            <person name="Lavstsen T."/>
            <person name="Jespersen J.S."/>
        </authorList>
    </citation>
    <scope>NUCLEOTIDE SEQUENCE</scope>
    <source>
        <tissue evidence="2">Brain</tissue>
    </source>
</reference>
<organism evidence="2">
    <name type="scientific">Nothobranchius furzeri</name>
    <name type="common">Turquoise killifish</name>
    <dbReference type="NCBI Taxonomy" id="105023"/>
    <lineage>
        <taxon>Eukaryota</taxon>
        <taxon>Metazoa</taxon>
        <taxon>Chordata</taxon>
        <taxon>Craniata</taxon>
        <taxon>Vertebrata</taxon>
        <taxon>Euteleostomi</taxon>
        <taxon>Actinopterygii</taxon>
        <taxon>Neopterygii</taxon>
        <taxon>Teleostei</taxon>
        <taxon>Neoteleostei</taxon>
        <taxon>Acanthomorphata</taxon>
        <taxon>Ovalentaria</taxon>
        <taxon>Atherinomorphae</taxon>
        <taxon>Cyprinodontiformes</taxon>
        <taxon>Nothobranchiidae</taxon>
        <taxon>Nothobranchius</taxon>
    </lineage>
</organism>
<proteinExistence type="predicted"/>
<protein>
    <submittedName>
        <fullName evidence="2">Lymphatic vessel endothelial hyaluronic acid receptor 1b</fullName>
    </submittedName>
</protein>
<evidence type="ECO:0000313" key="2">
    <source>
        <dbReference type="EMBL" id="SBP50334.1"/>
    </source>
</evidence>
<keyword evidence="1" id="KW-0732">Signal</keyword>
<accession>A0A1A8A5G0</accession>
<dbReference type="EMBL" id="HADY01011849">
    <property type="protein sequence ID" value="SBP50334.1"/>
    <property type="molecule type" value="Transcribed_RNA"/>
</dbReference>
<name>A0A1A8A5G0_NOTFU</name>
<gene>
    <name evidence="2" type="primary">LYVE1B</name>
</gene>
<feature type="signal peptide" evidence="1">
    <location>
        <begin position="1"/>
        <end position="17"/>
    </location>
</feature>
<evidence type="ECO:0000256" key="1">
    <source>
        <dbReference type="SAM" id="SignalP"/>
    </source>
</evidence>
<sequence length="81" mass="9296">MLLFLPILSSFTPLIFSFSSFVIQTVSLCCSCEAPVIFILRHYKENCFLFFTIITNKGLKHQALHVMSLINILVSHFKTNK</sequence>